<sequence length="290" mass="31643">MAPPTATETTSSFTVQAPQSSQAAGAENAKIKMQMPEMPKFETKLEEREYLKGRLAAAFRIFGKYGYDEGVAGHITLRDPVDPTTFWVNPFGTAFSLMKASDLIQVDHAGKVIDGGENRMLNAAAFMIHSAIHAARPDVVCAAHSHSLHGRAYCSLGRPLDIISQDSCAFYNDHVVYKQFNGVVLAEEEGHNIARELGSKKAALLQNHGLLTVGQSVEETVFWFVSLDKCCYAQLLADAAANGRGGQTVKIDDADAAFTYKTVGTHKAGWFSAKPLFDVIHRETKGEYLE</sequence>
<dbReference type="RefSeq" id="XP_056502286.1">
    <property type="nucleotide sequence ID" value="XM_056642874.1"/>
</dbReference>
<dbReference type="InterPro" id="IPR036409">
    <property type="entry name" value="Aldolase_II/adducin_N_sf"/>
</dbReference>
<feature type="compositionally biased region" description="Polar residues" evidence="1">
    <location>
        <begin position="1"/>
        <end position="23"/>
    </location>
</feature>
<dbReference type="Pfam" id="PF00596">
    <property type="entry name" value="Aldolase_II"/>
    <property type="match status" value="1"/>
</dbReference>
<comment type="caution">
    <text evidence="3">The sequence shown here is derived from an EMBL/GenBank/DDBJ whole genome shotgun (WGS) entry which is preliminary data.</text>
</comment>
<dbReference type="NCBIfam" id="NF004855">
    <property type="entry name" value="PRK06208.1"/>
    <property type="match status" value="1"/>
</dbReference>
<dbReference type="InterPro" id="IPR001303">
    <property type="entry name" value="Aldolase_II/adducin_N"/>
</dbReference>
<dbReference type="GO" id="GO:0051015">
    <property type="term" value="F:actin filament binding"/>
    <property type="evidence" value="ECO:0007669"/>
    <property type="project" value="TreeGrafter"/>
</dbReference>
<dbReference type="GeneID" id="81382041"/>
<evidence type="ECO:0000313" key="3">
    <source>
        <dbReference type="EMBL" id="KAJ5234786.1"/>
    </source>
</evidence>
<evidence type="ECO:0000256" key="1">
    <source>
        <dbReference type="SAM" id="MobiDB-lite"/>
    </source>
</evidence>
<gene>
    <name evidence="3" type="ORF">N7469_003954</name>
</gene>
<reference evidence="3" key="2">
    <citation type="journal article" date="2023" name="IMA Fungus">
        <title>Comparative genomic study of the Penicillium genus elucidates a diverse pangenome and 15 lateral gene transfer events.</title>
        <authorList>
            <person name="Petersen C."/>
            <person name="Sorensen T."/>
            <person name="Nielsen M.R."/>
            <person name="Sondergaard T.E."/>
            <person name="Sorensen J.L."/>
            <person name="Fitzpatrick D.A."/>
            <person name="Frisvad J.C."/>
            <person name="Nielsen K.L."/>
        </authorList>
    </citation>
    <scope>NUCLEOTIDE SEQUENCE</scope>
    <source>
        <strain evidence="3">IBT 23319</strain>
    </source>
</reference>
<accession>A0A9W9TQ27</accession>
<evidence type="ECO:0000259" key="2">
    <source>
        <dbReference type="SMART" id="SM01007"/>
    </source>
</evidence>
<evidence type="ECO:0000313" key="4">
    <source>
        <dbReference type="Proteomes" id="UP001147733"/>
    </source>
</evidence>
<dbReference type="Gene3D" id="3.40.225.10">
    <property type="entry name" value="Class II aldolase/adducin N-terminal domain"/>
    <property type="match status" value="1"/>
</dbReference>
<dbReference type="SMART" id="SM01007">
    <property type="entry name" value="Aldolase_II"/>
    <property type="match status" value="1"/>
</dbReference>
<protein>
    <submittedName>
        <fullName evidence="3">Decarboxylase NovR</fullName>
    </submittedName>
</protein>
<keyword evidence="4" id="KW-1185">Reference proteome</keyword>
<reference evidence="3" key="1">
    <citation type="submission" date="2022-11" db="EMBL/GenBank/DDBJ databases">
        <authorList>
            <person name="Petersen C."/>
        </authorList>
    </citation>
    <scope>NUCLEOTIDE SEQUENCE</scope>
    <source>
        <strain evidence="3">IBT 23319</strain>
    </source>
</reference>
<feature type="region of interest" description="Disordered" evidence="1">
    <location>
        <begin position="1"/>
        <end position="28"/>
    </location>
</feature>
<organism evidence="3 4">
    <name type="scientific">Penicillium citrinum</name>
    <dbReference type="NCBI Taxonomy" id="5077"/>
    <lineage>
        <taxon>Eukaryota</taxon>
        <taxon>Fungi</taxon>
        <taxon>Dikarya</taxon>
        <taxon>Ascomycota</taxon>
        <taxon>Pezizomycotina</taxon>
        <taxon>Eurotiomycetes</taxon>
        <taxon>Eurotiomycetidae</taxon>
        <taxon>Eurotiales</taxon>
        <taxon>Aspergillaceae</taxon>
        <taxon>Penicillium</taxon>
    </lineage>
</organism>
<proteinExistence type="predicted"/>
<dbReference type="OrthoDB" id="3238794at2759"/>
<dbReference type="GO" id="GO:0005856">
    <property type="term" value="C:cytoskeleton"/>
    <property type="evidence" value="ECO:0007669"/>
    <property type="project" value="TreeGrafter"/>
</dbReference>
<dbReference type="FunFam" id="3.40.225.10:FF:000009">
    <property type="entry name" value="Class II aldolase/adducin N-terminal"/>
    <property type="match status" value="1"/>
</dbReference>
<dbReference type="PANTHER" id="PTHR10672">
    <property type="entry name" value="ADDUCIN"/>
    <property type="match status" value="1"/>
</dbReference>
<feature type="domain" description="Class II aldolase/adducin N-terminal" evidence="2">
    <location>
        <begin position="53"/>
        <end position="235"/>
    </location>
</feature>
<dbReference type="Proteomes" id="UP001147733">
    <property type="component" value="Unassembled WGS sequence"/>
</dbReference>
<name>A0A9W9TQ27_PENCI</name>
<dbReference type="EMBL" id="JAPQKT010000003">
    <property type="protein sequence ID" value="KAJ5234786.1"/>
    <property type="molecule type" value="Genomic_DNA"/>
</dbReference>
<dbReference type="AlphaFoldDB" id="A0A9W9TQ27"/>
<dbReference type="SUPFAM" id="SSF53639">
    <property type="entry name" value="AraD/HMP-PK domain-like"/>
    <property type="match status" value="1"/>
</dbReference>
<dbReference type="PANTHER" id="PTHR10672:SF41">
    <property type="entry name" value="CLASS II ALDOLASE_ADDUCIN DOMAIN PROTEIN (AFU_ORTHOLOGUE AFUA_3G01330)"/>
    <property type="match status" value="1"/>
</dbReference>
<dbReference type="InterPro" id="IPR051017">
    <property type="entry name" value="Aldolase-II_Adducin_sf"/>
</dbReference>